<dbReference type="EMBL" id="MHRP01000004">
    <property type="protein sequence ID" value="OHA27848.1"/>
    <property type="molecule type" value="Genomic_DNA"/>
</dbReference>
<comment type="caution">
    <text evidence="1">The sequence shown here is derived from an EMBL/GenBank/DDBJ whole genome shotgun (WGS) entry which is preliminary data.</text>
</comment>
<reference evidence="1 2" key="1">
    <citation type="journal article" date="2016" name="Nat. Commun.">
        <title>Thousands of microbial genomes shed light on interconnected biogeochemical processes in an aquifer system.</title>
        <authorList>
            <person name="Anantharaman K."/>
            <person name="Brown C.T."/>
            <person name="Hug L.A."/>
            <person name="Sharon I."/>
            <person name="Castelle C.J."/>
            <person name="Probst A.J."/>
            <person name="Thomas B.C."/>
            <person name="Singh A."/>
            <person name="Wilkins M.J."/>
            <person name="Karaoz U."/>
            <person name="Brodie E.L."/>
            <person name="Williams K.H."/>
            <person name="Hubbard S.S."/>
            <person name="Banfield J.F."/>
        </authorList>
    </citation>
    <scope>NUCLEOTIDE SEQUENCE [LARGE SCALE GENOMIC DNA]</scope>
</reference>
<accession>A0A1G2MVF9</accession>
<sequence length="72" mass="8322">MGHKQNFYSQEEVAGEVRSKLNSYLTRHSFCVREVEDTYVEVPNSHFPLSASEAERGTLFRSKTELRGREPC</sequence>
<proteinExistence type="predicted"/>
<name>A0A1G2MVF9_9BACT</name>
<evidence type="ECO:0000313" key="1">
    <source>
        <dbReference type="EMBL" id="OHA27848.1"/>
    </source>
</evidence>
<dbReference type="Proteomes" id="UP000177943">
    <property type="component" value="Unassembled WGS sequence"/>
</dbReference>
<protein>
    <submittedName>
        <fullName evidence="1">Uncharacterized protein</fullName>
    </submittedName>
</protein>
<evidence type="ECO:0000313" key="2">
    <source>
        <dbReference type="Proteomes" id="UP000177943"/>
    </source>
</evidence>
<dbReference type="AlphaFoldDB" id="A0A1G2MVF9"/>
<organism evidence="1 2">
    <name type="scientific">Candidatus Taylorbacteria bacterium RIFCSPHIGHO2_02_FULL_45_35</name>
    <dbReference type="NCBI Taxonomy" id="1802311"/>
    <lineage>
        <taxon>Bacteria</taxon>
        <taxon>Candidatus Tayloriibacteriota</taxon>
    </lineage>
</organism>
<gene>
    <name evidence="1" type="ORF">A3D56_01365</name>
</gene>